<dbReference type="InterPro" id="IPR057332">
    <property type="entry name" value="SBNO_a/b_dom"/>
</dbReference>
<feature type="region of interest" description="Disordered" evidence="4">
    <location>
        <begin position="1"/>
        <end position="29"/>
    </location>
</feature>
<dbReference type="Gene3D" id="3.40.50.300">
    <property type="entry name" value="P-loop containing nucleotide triphosphate hydrolases"/>
    <property type="match status" value="2"/>
</dbReference>
<dbReference type="Proteomes" id="UP000466442">
    <property type="component" value="Linkage Group LG12"/>
</dbReference>
<dbReference type="SUPFAM" id="SSF52540">
    <property type="entry name" value="P-loop containing nucleoside triphosphate hydrolases"/>
    <property type="match status" value="2"/>
</dbReference>
<feature type="domain" description="Strawberry notch AAA" evidence="6">
    <location>
        <begin position="120"/>
        <end position="432"/>
    </location>
</feature>
<dbReference type="InterPro" id="IPR027417">
    <property type="entry name" value="P-loop_NTPase"/>
</dbReference>
<dbReference type="AlphaFoldDB" id="A0A8S9WYM1"/>
<comment type="caution">
    <text evidence="8">The sequence shown here is derived from an EMBL/GenBank/DDBJ whole genome shotgun (WGS) entry which is preliminary data.</text>
</comment>
<accession>A0A8S9WYM1</accession>
<gene>
    <name evidence="8" type="ORF">GE061_004202</name>
</gene>
<proteinExistence type="inferred from homology"/>
<dbReference type="GO" id="GO:0006355">
    <property type="term" value="P:regulation of DNA-templated transcription"/>
    <property type="evidence" value="ECO:0007669"/>
    <property type="project" value="InterPro"/>
</dbReference>
<feature type="domain" description="Strawberry notch helicase C" evidence="5">
    <location>
        <begin position="626"/>
        <end position="899"/>
    </location>
</feature>
<comment type="similarity">
    <text evidence="1">Belongs to the SBNO family.</text>
</comment>
<dbReference type="GO" id="GO:0042393">
    <property type="term" value="F:histone binding"/>
    <property type="evidence" value="ECO:0007669"/>
    <property type="project" value="TreeGrafter"/>
</dbReference>
<evidence type="ECO:0000256" key="3">
    <source>
        <dbReference type="ARBA" id="ARBA00023163"/>
    </source>
</evidence>
<name>A0A8S9WYM1_APOLU</name>
<keyword evidence="3" id="KW-0804">Transcription</keyword>
<dbReference type="Pfam" id="PF25373">
    <property type="entry name" value="SBNO"/>
    <property type="match status" value="1"/>
</dbReference>
<organism evidence="8 9">
    <name type="scientific">Apolygus lucorum</name>
    <name type="common">Small green plant bug</name>
    <name type="synonym">Lygocoris lucorum</name>
    <dbReference type="NCBI Taxonomy" id="248454"/>
    <lineage>
        <taxon>Eukaryota</taxon>
        <taxon>Metazoa</taxon>
        <taxon>Ecdysozoa</taxon>
        <taxon>Arthropoda</taxon>
        <taxon>Hexapoda</taxon>
        <taxon>Insecta</taxon>
        <taxon>Pterygota</taxon>
        <taxon>Neoptera</taxon>
        <taxon>Paraneoptera</taxon>
        <taxon>Hemiptera</taxon>
        <taxon>Heteroptera</taxon>
        <taxon>Panheteroptera</taxon>
        <taxon>Cimicomorpha</taxon>
        <taxon>Miridae</taxon>
        <taxon>Mirini</taxon>
        <taxon>Apolygus</taxon>
    </lineage>
</organism>
<dbReference type="FunFam" id="3.40.50.300:FF:000342">
    <property type="entry name" value="Protein strawberry notch homolog 2"/>
    <property type="match status" value="1"/>
</dbReference>
<dbReference type="InterPro" id="IPR026741">
    <property type="entry name" value="SNO"/>
</dbReference>
<dbReference type="OrthoDB" id="421838at2759"/>
<protein>
    <submittedName>
        <fullName evidence="8">Uncharacterized protein</fullName>
    </submittedName>
</protein>
<evidence type="ECO:0000259" key="6">
    <source>
        <dbReference type="Pfam" id="PF13872"/>
    </source>
</evidence>
<dbReference type="GO" id="GO:0005634">
    <property type="term" value="C:nucleus"/>
    <property type="evidence" value="ECO:0007669"/>
    <property type="project" value="TreeGrafter"/>
</dbReference>
<keyword evidence="9" id="KW-1185">Reference proteome</keyword>
<reference evidence="8" key="1">
    <citation type="journal article" date="2021" name="Mol. Ecol. Resour.">
        <title>Apolygus lucorum genome provides insights into omnivorousness and mesophyll feeding.</title>
        <authorList>
            <person name="Liu Y."/>
            <person name="Liu H."/>
            <person name="Wang H."/>
            <person name="Huang T."/>
            <person name="Liu B."/>
            <person name="Yang B."/>
            <person name="Yin L."/>
            <person name="Li B."/>
            <person name="Zhang Y."/>
            <person name="Zhang S."/>
            <person name="Jiang F."/>
            <person name="Zhang X."/>
            <person name="Ren Y."/>
            <person name="Wang B."/>
            <person name="Wang S."/>
            <person name="Lu Y."/>
            <person name="Wu K."/>
            <person name="Fan W."/>
            <person name="Wang G."/>
        </authorList>
    </citation>
    <scope>NUCLEOTIDE SEQUENCE</scope>
    <source>
        <strain evidence="8">12Hb</strain>
    </source>
</reference>
<dbReference type="InterPro" id="IPR026937">
    <property type="entry name" value="SBNO_Helicase_C_dom"/>
</dbReference>
<evidence type="ECO:0000259" key="5">
    <source>
        <dbReference type="Pfam" id="PF13871"/>
    </source>
</evidence>
<dbReference type="EMBL" id="WIXP02000012">
    <property type="protein sequence ID" value="KAF6201807.1"/>
    <property type="molecule type" value="Genomic_DNA"/>
</dbReference>
<dbReference type="Pfam" id="PF13872">
    <property type="entry name" value="AAA_34"/>
    <property type="match status" value="1"/>
</dbReference>
<evidence type="ECO:0000256" key="4">
    <source>
        <dbReference type="SAM" id="MobiDB-lite"/>
    </source>
</evidence>
<dbReference type="GO" id="GO:0031490">
    <property type="term" value="F:chromatin DNA binding"/>
    <property type="evidence" value="ECO:0007669"/>
    <property type="project" value="TreeGrafter"/>
</dbReference>
<dbReference type="PANTHER" id="PTHR12706:SF30">
    <property type="entry name" value="PROTEIN STRAWBERRY NOTCH-RELATED"/>
    <property type="match status" value="1"/>
</dbReference>
<evidence type="ECO:0000259" key="7">
    <source>
        <dbReference type="Pfam" id="PF25373"/>
    </source>
</evidence>
<dbReference type="InterPro" id="IPR039187">
    <property type="entry name" value="SNO_AAA"/>
</dbReference>
<feature type="compositionally biased region" description="Acidic residues" evidence="4">
    <location>
        <begin position="1"/>
        <end position="15"/>
    </location>
</feature>
<evidence type="ECO:0000313" key="8">
    <source>
        <dbReference type="EMBL" id="KAF6201807.1"/>
    </source>
</evidence>
<feature type="domain" description="SBNO alpha/beta" evidence="7">
    <location>
        <begin position="937"/>
        <end position="1061"/>
    </location>
</feature>
<sequence length="1130" mass="127054">MSDVSDGSDFEDPDTLEVPGGGKDLASLATSSKQPVSSVCLKDYYEKFFDNETSDDGNFYKNSSSYPISMSVNTEMKNQLFYSQLQNPNDVEREAADDEGMGVAETYATYMPSKLKIGRKHPDPVVESASLASVEPVDFWYNLQLPQDIISTGKLSALQLESIIYACQQHEIFWPDGSRGGFFIGDGAGVGKGRTIAGIIYENYLKGRKKAVWISAMNDLKYDSERDLVDIGASNIKVYHLNKFKYSKIDNQESGVVEGVMFLTYNTLIAQTSNSASNGSSTKTNFDSRVDQLVNWCGPNFDGVVVFDECHRAKNLFPGSSSRPTKTGLTVLKLQNGMPKARVVYASATGATEPKHMAYMVRLCLWGPGTPYRDFNHFLAVVQKRGVSAMEIVAMDMKLRGLYIARQLSFHGVSFKVVEIPLSDDFVAIYNKSTKLWGEVFQKFNEVFSFAPPDKSSTLMMWSGFWSAHQRFFKYMCISGKVRVAINIAREAIKCGKCVVIGLQSTGESRIQDMIGKEDLDLDGFVSTALGVIHAVVQNHFPIPNDNYVASVEESEHANLGIKRKFKEVDDDLDLNLKTSECVHDRERNDFTAKHPNMFKLRQRALAIKQKLLKKIEKMSNEFPPNVLDELIDELGGPENVAEMTGRRSRIVQNDRSFKYEARSEVDVPLEVLNLREKQRFMNGEKDVAIISEAASSGISLHSDKRALNRRCRVHITLELPWSADRAIQQFGRTHRSNQTSAPEYVFLISNLGGERRFASIVAKRLESLGALTHGDRRATENRDMSKFNIDNNYGNSAVDLILKTFIGTQKPLVLPPSDYEGDFMADAIQGLMSVGLLNGELDSLTVDHDKKVLGKFLNRILGLPVQLQNAIFEYFTTTMEAITDSAKKSGTYDRGILDVAATELNTKHLAVYRFKRKYLTGLVTTELHKVVIERGMNWEESRQISKRFTDSQYFLSKHMRNGNKEVIIVVGHQPEKRQLKSYLLTEEEETFTIYRPNVGQQLKRELVSTISEKFKRADLEEAKFYWDNHFEASLTTCSHKYYSGLCKTILSGEECDVGLRHRTYNILSGSVLSLWGSIEQILSTRPQVVRVKTNTGEKIIGTLIPSNCVERIIKELSSASEDVVISKFS</sequence>
<dbReference type="Pfam" id="PF13871">
    <property type="entry name" value="Helicase_C_4"/>
    <property type="match status" value="1"/>
</dbReference>
<evidence type="ECO:0000256" key="1">
    <source>
        <dbReference type="ARBA" id="ARBA00006992"/>
    </source>
</evidence>
<evidence type="ECO:0000313" key="9">
    <source>
        <dbReference type="Proteomes" id="UP000466442"/>
    </source>
</evidence>
<evidence type="ECO:0000256" key="2">
    <source>
        <dbReference type="ARBA" id="ARBA00023015"/>
    </source>
</evidence>
<keyword evidence="2" id="KW-0805">Transcription regulation</keyword>
<dbReference type="PANTHER" id="PTHR12706">
    <property type="entry name" value="STRAWBERRY NOTCH-RELATED"/>
    <property type="match status" value="1"/>
</dbReference>